<accession>A0A1S0U6P2</accession>
<sequence length="104" mass="11973">MLGTARGVSLRLGKINLAALDSGLHSRDGYLKARRKREKGRHKITTKNYVHIEVRLSYTPAWDIFPTHPKPIIPSMTIYIHTHIPFTSQRFEHIGLPCLSHYEN</sequence>
<name>A0A1I7VMH9_LOALO</name>
<protein>
    <submittedName>
        <fullName evidence="1 3">Uncharacterized protein</fullName>
    </submittedName>
</protein>
<dbReference type="OrthoDB" id="5873391at2759"/>
<gene>
    <name evidence="1 3" type="ORF">LOAG_02654</name>
</gene>
<accession>A0A1I7VMH9</accession>
<dbReference type="WBParaSite" id="EN70_4208">
    <property type="protein sequence ID" value="EN70_4208"/>
    <property type="gene ID" value="EN70_4208"/>
</dbReference>
<dbReference type="GeneID" id="9940046"/>
<evidence type="ECO:0000313" key="3">
    <source>
        <dbReference type="WBParaSite" id="EN70_4208"/>
    </source>
</evidence>
<dbReference type="EMBL" id="JH712118">
    <property type="protein sequence ID" value="EFO25826.1"/>
    <property type="molecule type" value="Genomic_DNA"/>
</dbReference>
<organism evidence="2 3">
    <name type="scientific">Loa loa</name>
    <name type="common">Eye worm</name>
    <name type="synonym">Filaria loa</name>
    <dbReference type="NCBI Taxonomy" id="7209"/>
    <lineage>
        <taxon>Eukaryota</taxon>
        <taxon>Metazoa</taxon>
        <taxon>Ecdysozoa</taxon>
        <taxon>Nematoda</taxon>
        <taxon>Chromadorea</taxon>
        <taxon>Rhabditida</taxon>
        <taxon>Spirurina</taxon>
        <taxon>Spiruromorpha</taxon>
        <taxon>Filarioidea</taxon>
        <taxon>Onchocercidae</taxon>
        <taxon>Loa</taxon>
    </lineage>
</organism>
<dbReference type="CTD" id="9940046"/>
<proteinExistence type="predicted"/>
<keyword evidence="2" id="KW-1185">Reference proteome</keyword>
<dbReference type="InParanoid" id="A0A1I7VMH9"/>
<reference evidence="1 2" key="1">
    <citation type="submission" date="2012-04" db="EMBL/GenBank/DDBJ databases">
        <title>The Genome Sequence of Loa loa.</title>
        <authorList>
            <consortium name="The Broad Institute Genome Sequencing Platform"/>
            <consortium name="Broad Institute Genome Sequencing Center for Infectious Disease"/>
            <person name="Nutman T.B."/>
            <person name="Fink D.L."/>
            <person name="Russ C."/>
            <person name="Young S."/>
            <person name="Zeng Q."/>
            <person name="Gargeya S."/>
            <person name="Alvarado L."/>
            <person name="Berlin A."/>
            <person name="Chapman S.B."/>
            <person name="Chen Z."/>
            <person name="Freedman E."/>
            <person name="Gellesch M."/>
            <person name="Goldberg J."/>
            <person name="Griggs A."/>
            <person name="Gujja S."/>
            <person name="Heilman E.R."/>
            <person name="Heiman D."/>
            <person name="Howarth C."/>
            <person name="Mehta T."/>
            <person name="Neiman D."/>
            <person name="Pearson M."/>
            <person name="Roberts A."/>
            <person name="Saif S."/>
            <person name="Shea T."/>
            <person name="Shenoy N."/>
            <person name="Sisk P."/>
            <person name="Stolte C."/>
            <person name="Sykes S."/>
            <person name="White J."/>
            <person name="Yandava C."/>
            <person name="Haas B."/>
            <person name="Henn M.R."/>
            <person name="Nusbaum C."/>
            <person name="Birren B."/>
        </authorList>
    </citation>
    <scope>NUCLEOTIDE SEQUENCE [LARGE SCALE GENOMIC DNA]</scope>
</reference>
<dbReference type="RefSeq" id="XP_003138239.1">
    <property type="nucleotide sequence ID" value="XM_003138191.1"/>
</dbReference>
<dbReference type="Proteomes" id="UP000095285">
    <property type="component" value="Unassembled WGS sequence"/>
</dbReference>
<evidence type="ECO:0000313" key="2">
    <source>
        <dbReference type="Proteomes" id="UP000095285"/>
    </source>
</evidence>
<reference evidence="3" key="2">
    <citation type="submission" date="2016-11" db="UniProtKB">
        <authorList>
            <consortium name="WormBaseParasite"/>
        </authorList>
    </citation>
    <scope>IDENTIFICATION</scope>
</reference>
<dbReference type="AlphaFoldDB" id="A0A1I7VMH9"/>
<evidence type="ECO:0000313" key="1">
    <source>
        <dbReference type="EMBL" id="EFO25826.1"/>
    </source>
</evidence>
<dbReference type="KEGG" id="loa:LOAG_02654"/>